<gene>
    <name evidence="2" type="ORF">A3F83_14010</name>
</gene>
<proteinExistence type="inferred from homology"/>
<dbReference type="STRING" id="1817867.A3F83_14010"/>
<dbReference type="PANTHER" id="PTHR42879:SF6">
    <property type="entry name" value="NADPH-DEPENDENT REDUCTASE BACG"/>
    <property type="match status" value="1"/>
</dbReference>
<sequence length="263" mass="27557">MDLGLKDKVAVVCASSRGLGYACAWELANEGARVALCSREAKSIKEAAARIARETGSKALGVAADVTKAEAAKKVIGAAVKNFGRLDILVNNAGGPPPGPFETHDDQAWLAAFELNCLSAVRFSREAAPAMRRSGGGRIINITSVAVKQPIEGLILSNAVRAAVIGLAKTLSNELAADKILVNNVCPGFIETDRTRALVKARAERAGKSYEEIFRQQCAAIPLGRMGEPRELAALVAFLASDRAGYITGATIQADGGLLKALM</sequence>
<dbReference type="Gene3D" id="3.40.50.720">
    <property type="entry name" value="NAD(P)-binding Rossmann-like Domain"/>
    <property type="match status" value="1"/>
</dbReference>
<accession>A0A1F5YYP8</accession>
<dbReference type="CDD" id="cd05344">
    <property type="entry name" value="BKR_like_SDR_like"/>
    <property type="match status" value="1"/>
</dbReference>
<evidence type="ECO:0000313" key="3">
    <source>
        <dbReference type="Proteomes" id="UP000179129"/>
    </source>
</evidence>
<dbReference type="AlphaFoldDB" id="A0A1F5YYP8"/>
<dbReference type="EMBL" id="MFIX01000067">
    <property type="protein sequence ID" value="OGG05301.1"/>
    <property type="molecule type" value="Genomic_DNA"/>
</dbReference>
<dbReference type="InterPro" id="IPR002347">
    <property type="entry name" value="SDR_fam"/>
</dbReference>
<dbReference type="PANTHER" id="PTHR42879">
    <property type="entry name" value="3-OXOACYL-(ACYL-CARRIER-PROTEIN) REDUCTASE"/>
    <property type="match status" value="1"/>
</dbReference>
<evidence type="ECO:0000256" key="1">
    <source>
        <dbReference type="ARBA" id="ARBA00006484"/>
    </source>
</evidence>
<organism evidence="2 3">
    <name type="scientific">Candidatus Glassbacteria bacterium RIFCSPLOWO2_12_FULL_58_11</name>
    <dbReference type="NCBI Taxonomy" id="1817867"/>
    <lineage>
        <taxon>Bacteria</taxon>
        <taxon>Candidatus Glassiibacteriota</taxon>
    </lineage>
</organism>
<protein>
    <submittedName>
        <fullName evidence="2">3-oxoacyl-ACP reductase</fullName>
    </submittedName>
</protein>
<dbReference type="Proteomes" id="UP000179129">
    <property type="component" value="Unassembled WGS sequence"/>
</dbReference>
<comment type="caution">
    <text evidence="2">The sequence shown here is derived from an EMBL/GenBank/DDBJ whole genome shotgun (WGS) entry which is preliminary data.</text>
</comment>
<dbReference type="InterPro" id="IPR050259">
    <property type="entry name" value="SDR"/>
</dbReference>
<evidence type="ECO:0000313" key="2">
    <source>
        <dbReference type="EMBL" id="OGG05301.1"/>
    </source>
</evidence>
<dbReference type="SUPFAM" id="SSF51735">
    <property type="entry name" value="NAD(P)-binding Rossmann-fold domains"/>
    <property type="match status" value="1"/>
</dbReference>
<reference evidence="2 3" key="1">
    <citation type="journal article" date="2016" name="Nat. Commun.">
        <title>Thousands of microbial genomes shed light on interconnected biogeochemical processes in an aquifer system.</title>
        <authorList>
            <person name="Anantharaman K."/>
            <person name="Brown C.T."/>
            <person name="Hug L.A."/>
            <person name="Sharon I."/>
            <person name="Castelle C.J."/>
            <person name="Probst A.J."/>
            <person name="Thomas B.C."/>
            <person name="Singh A."/>
            <person name="Wilkins M.J."/>
            <person name="Karaoz U."/>
            <person name="Brodie E.L."/>
            <person name="Williams K.H."/>
            <person name="Hubbard S.S."/>
            <person name="Banfield J.F."/>
        </authorList>
    </citation>
    <scope>NUCLEOTIDE SEQUENCE [LARGE SCALE GENOMIC DNA]</scope>
</reference>
<comment type="similarity">
    <text evidence="1">Belongs to the short-chain dehydrogenases/reductases (SDR) family.</text>
</comment>
<name>A0A1F5YYP8_9BACT</name>
<dbReference type="FunFam" id="3.40.50.720:FF:000084">
    <property type="entry name" value="Short-chain dehydrogenase reductase"/>
    <property type="match status" value="1"/>
</dbReference>
<dbReference type="Pfam" id="PF13561">
    <property type="entry name" value="adh_short_C2"/>
    <property type="match status" value="1"/>
</dbReference>
<dbReference type="InterPro" id="IPR036291">
    <property type="entry name" value="NAD(P)-bd_dom_sf"/>
</dbReference>
<dbReference type="PRINTS" id="PR00080">
    <property type="entry name" value="SDRFAMILY"/>
</dbReference>
<dbReference type="PRINTS" id="PR00081">
    <property type="entry name" value="GDHRDH"/>
</dbReference>